<organism evidence="1 2">
    <name type="scientific">Vreelandella alkaliphila</name>
    <dbReference type="NCBI Taxonomy" id="272774"/>
    <lineage>
        <taxon>Bacteria</taxon>
        <taxon>Pseudomonadati</taxon>
        <taxon>Pseudomonadota</taxon>
        <taxon>Gammaproteobacteria</taxon>
        <taxon>Oceanospirillales</taxon>
        <taxon>Halomonadaceae</taxon>
        <taxon>Vreelandella</taxon>
    </lineage>
</organism>
<dbReference type="RefSeq" id="WP_198350060.1">
    <property type="nucleotide sequence ID" value="NZ_JABASV010000012.1"/>
</dbReference>
<gene>
    <name evidence="1" type="ORF">SIL78_18545</name>
</gene>
<dbReference type="Proteomes" id="UP001276761">
    <property type="component" value="Unassembled WGS sequence"/>
</dbReference>
<dbReference type="EMBL" id="JAWXXT010000002">
    <property type="protein sequence ID" value="MDX5979550.1"/>
    <property type="molecule type" value="Genomic_DNA"/>
</dbReference>
<name>A0AAJ2S546_9GAMM</name>
<accession>A0AAJ2S546</accession>
<evidence type="ECO:0000313" key="1">
    <source>
        <dbReference type="EMBL" id="MDX5979550.1"/>
    </source>
</evidence>
<protein>
    <submittedName>
        <fullName evidence="1">Uncharacterized protein</fullName>
    </submittedName>
</protein>
<comment type="caution">
    <text evidence="1">The sequence shown here is derived from an EMBL/GenBank/DDBJ whole genome shotgun (WGS) entry which is preliminary data.</text>
</comment>
<proteinExistence type="predicted"/>
<sequence length="238" mass="26025">MLQADIQWREQYVSHALNRKFTGIIPTGIYEGFVCKASGYRLTVGEAGASNTAVVESNGYSITVRLTEPEVVEPTAAKPYVVIDARYQMGMTTIARLIAVAEPASHHLVLCKVTDTGSRWQVDTVERHLAKTVRLDGAIAEMAAAQIDQMHRFLQHRDEAKNDADSAQEGAEKTARALAASLSARITQNEERRKREQALADQKAVVAMAITGTAAINTMTRQITMLDRLMAVEKAAGI</sequence>
<reference evidence="1" key="1">
    <citation type="submission" date="2023-11" db="EMBL/GenBank/DDBJ databases">
        <title>MicrobeMod: A computational toolkit for identifying prokaryotic methylation and restriction-modification with nanopore sequencing.</title>
        <authorList>
            <person name="Crits-Christoph A."/>
            <person name="Kang S.C."/>
            <person name="Lee H."/>
            <person name="Ostrov N."/>
        </authorList>
    </citation>
    <scope>NUCLEOTIDE SEQUENCE</scope>
    <source>
        <strain evidence="1">ATCC BAA-953</strain>
    </source>
</reference>
<dbReference type="AlphaFoldDB" id="A0AAJ2S546"/>
<evidence type="ECO:0000313" key="2">
    <source>
        <dbReference type="Proteomes" id="UP001276761"/>
    </source>
</evidence>
<dbReference type="GeneID" id="303167538"/>